<reference evidence="5" key="2">
    <citation type="submission" date="2022-06" db="UniProtKB">
        <authorList>
            <consortium name="EnsemblMetazoa"/>
        </authorList>
    </citation>
    <scope>IDENTIFICATION</scope>
    <source>
        <strain evidence="5">PS312</strain>
    </source>
</reference>
<dbReference type="CDD" id="cd00037">
    <property type="entry name" value="CLECT"/>
    <property type="match status" value="1"/>
</dbReference>
<dbReference type="PROSITE" id="PS50041">
    <property type="entry name" value="C_TYPE_LECTIN_2"/>
    <property type="match status" value="1"/>
</dbReference>
<dbReference type="InterPro" id="IPR001304">
    <property type="entry name" value="C-type_lectin-like"/>
</dbReference>
<accession>A0A8R1U9M9</accession>
<dbReference type="EnsemblMetazoa" id="PPA09328.1">
    <property type="protein sequence ID" value="PPA09328.1"/>
    <property type="gene ID" value="WBGene00098882"/>
</dbReference>
<dbReference type="PROSITE" id="PS50234">
    <property type="entry name" value="VWFA"/>
    <property type="match status" value="1"/>
</dbReference>
<reference evidence="6" key="1">
    <citation type="journal article" date="2008" name="Nat. Genet.">
        <title>The Pristionchus pacificus genome provides a unique perspective on nematode lifestyle and parasitism.</title>
        <authorList>
            <person name="Dieterich C."/>
            <person name="Clifton S.W."/>
            <person name="Schuster L.N."/>
            <person name="Chinwalla A."/>
            <person name="Delehaunty K."/>
            <person name="Dinkelacker I."/>
            <person name="Fulton L."/>
            <person name="Fulton R."/>
            <person name="Godfrey J."/>
            <person name="Minx P."/>
            <person name="Mitreva M."/>
            <person name="Roeseler W."/>
            <person name="Tian H."/>
            <person name="Witte H."/>
            <person name="Yang S.P."/>
            <person name="Wilson R.K."/>
            <person name="Sommer R.J."/>
        </authorList>
    </citation>
    <scope>NUCLEOTIDE SEQUENCE [LARGE SCALE GENOMIC DNA]</scope>
    <source>
        <strain evidence="6">PS312</strain>
    </source>
</reference>
<dbReference type="SUPFAM" id="SSF53300">
    <property type="entry name" value="vWA-like"/>
    <property type="match status" value="1"/>
</dbReference>
<dbReference type="SMART" id="SM00034">
    <property type="entry name" value="CLECT"/>
    <property type="match status" value="1"/>
</dbReference>
<organism evidence="5 6">
    <name type="scientific">Pristionchus pacificus</name>
    <name type="common">Parasitic nematode worm</name>
    <dbReference type="NCBI Taxonomy" id="54126"/>
    <lineage>
        <taxon>Eukaryota</taxon>
        <taxon>Metazoa</taxon>
        <taxon>Ecdysozoa</taxon>
        <taxon>Nematoda</taxon>
        <taxon>Chromadorea</taxon>
        <taxon>Rhabditida</taxon>
        <taxon>Rhabditina</taxon>
        <taxon>Diplogasteromorpha</taxon>
        <taxon>Diplogasteroidea</taxon>
        <taxon>Neodiplogasteridae</taxon>
        <taxon>Pristionchus</taxon>
    </lineage>
</organism>
<dbReference type="Pfam" id="PF00059">
    <property type="entry name" value="Lectin_C"/>
    <property type="match status" value="1"/>
</dbReference>
<feature type="domain" description="C-type lectin" evidence="3">
    <location>
        <begin position="605"/>
        <end position="725"/>
    </location>
</feature>
<proteinExistence type="predicted"/>
<evidence type="ECO:0000256" key="2">
    <source>
        <dbReference type="SAM" id="SignalP"/>
    </source>
</evidence>
<gene>
    <name evidence="5" type="primary">WBGene00098882</name>
</gene>
<protein>
    <submittedName>
        <fullName evidence="5">C-type lectin</fullName>
    </submittedName>
</protein>
<evidence type="ECO:0000313" key="5">
    <source>
        <dbReference type="EnsemblMetazoa" id="PPA09328.1"/>
    </source>
</evidence>
<evidence type="ECO:0000256" key="1">
    <source>
        <dbReference type="SAM" id="MobiDB-lite"/>
    </source>
</evidence>
<dbReference type="Pfam" id="PF00092">
    <property type="entry name" value="VWA"/>
    <property type="match status" value="1"/>
</dbReference>
<dbReference type="AlphaFoldDB" id="A0A8R1U9M9"/>
<dbReference type="SUPFAM" id="SSF56436">
    <property type="entry name" value="C-type lectin-like"/>
    <property type="match status" value="1"/>
</dbReference>
<feature type="signal peptide" evidence="2">
    <location>
        <begin position="1"/>
        <end position="20"/>
    </location>
</feature>
<dbReference type="PANTHER" id="PTHR31024">
    <property type="entry name" value="C-TYPE LECTIN"/>
    <property type="match status" value="1"/>
</dbReference>
<evidence type="ECO:0000259" key="4">
    <source>
        <dbReference type="PROSITE" id="PS50234"/>
    </source>
</evidence>
<dbReference type="Proteomes" id="UP000005239">
    <property type="component" value="Unassembled WGS sequence"/>
</dbReference>
<feature type="compositionally biased region" description="Low complexity" evidence="1">
    <location>
        <begin position="353"/>
        <end position="365"/>
    </location>
</feature>
<dbReference type="InterPro" id="IPR036465">
    <property type="entry name" value="vWFA_dom_sf"/>
</dbReference>
<feature type="chain" id="PRO_5035840373" evidence="2">
    <location>
        <begin position="21"/>
        <end position="736"/>
    </location>
</feature>
<dbReference type="InterPro" id="IPR016186">
    <property type="entry name" value="C-type_lectin-like/link_sf"/>
</dbReference>
<dbReference type="PANTHER" id="PTHR31024:SF3">
    <property type="entry name" value="C-TYPE LECTIN-RELATED"/>
    <property type="match status" value="1"/>
</dbReference>
<feature type="region of interest" description="Disordered" evidence="1">
    <location>
        <begin position="353"/>
        <end position="373"/>
    </location>
</feature>
<evidence type="ECO:0000259" key="3">
    <source>
        <dbReference type="PROSITE" id="PS50041"/>
    </source>
</evidence>
<feature type="domain" description="VWFA" evidence="4">
    <location>
        <begin position="407"/>
        <end position="584"/>
    </location>
</feature>
<keyword evidence="6" id="KW-1185">Reference proteome</keyword>
<name>A0A8R1U9M9_PRIPA</name>
<dbReference type="InterPro" id="IPR002035">
    <property type="entry name" value="VWF_A"/>
</dbReference>
<keyword evidence="2" id="KW-0732">Signal</keyword>
<dbReference type="SMART" id="SM00327">
    <property type="entry name" value="VWA"/>
    <property type="match status" value="1"/>
</dbReference>
<dbReference type="Gene3D" id="3.10.100.10">
    <property type="entry name" value="Mannose-Binding Protein A, subunit A"/>
    <property type="match status" value="1"/>
</dbReference>
<evidence type="ECO:0000313" key="6">
    <source>
        <dbReference type="Proteomes" id="UP000005239"/>
    </source>
</evidence>
<dbReference type="Gene3D" id="3.40.50.410">
    <property type="entry name" value="von Willebrand factor, type A domain"/>
    <property type="match status" value="1"/>
</dbReference>
<sequence length="736" mass="81010">MSHAMRCLAVFVVLFGLAHALVKFDYSVVLQAADLDPFSNTVLFDCYTSCKVYVDRKSDKLLISHNGRVIADFTKIIGDSAFNPAGFEIAAGTYKLENRGEINPVFVFYIVDSEAANVNTQVYVPTETIGISFKGHDRYVTVLSSFDALEFSAFQGTFPAGYPRIYSTGFDAAGDSRCHPVYQARSQDNAEISLPRVASAVITVDFGFVGAHNVSVNQKSLDNPRKGQGASTVYMSPGYVGCSFNAGHNYYANVSEVYDYYQSFMNEFNLVAVYDSLTYNEPLQITMGGVEQALTGSSRYEVHNPSDALVPSYTVLWSRTTPSSSFAVQIEWNIDEAQPTIPTTTTRRAVQTTTTRAVPKTTPVPWQTTTFGAPSTRNPAIGDSYCSCAVDKFGMPHGWLSTEIWLDVVIVLDTSEAMGAESLEDAATLIESLIGDDDYDVLITDTRSQFYTRIGVVVMSDTAEVLFNLNMTKSDTITDKVHVAKGVTKIDVMHAFVTATDMFANGLITKPDRANTRQVIYYLTDSDAKLNATQIKDFKERGTIIVEQFAKKGENDKDLPQLASSGYYFKTNEESPIQNFCKANCFCAPDRSPYAGPWSDAAVIAGGGCFHAPTIGLQFGKAQKECSNNRGSGELASVHDKHKALFLNELVSDSTNKPYYFWIGYSKNDDGVWKWEDGSSDPYTNWDYNEPSSASVSKCAYVDQEQENLPWGAGNCQIVFPYVCEYAPCSVGNKIC</sequence>
<dbReference type="InterPro" id="IPR016187">
    <property type="entry name" value="CTDL_fold"/>
</dbReference>